<gene>
    <name evidence="2" type="ORF">EJ08DRAFT_692113</name>
</gene>
<name>A0A9P4P3T9_9PEZI</name>
<dbReference type="PANTHER" id="PTHR31977">
    <property type="entry name" value="UPF0696 PROTEIN C11ORF68"/>
    <property type="match status" value="1"/>
</dbReference>
<dbReference type="Gene3D" id="3.30.760.10">
    <property type="entry name" value="RNA Cap, Translation Initiation Factor Eif4e"/>
    <property type="match status" value="1"/>
</dbReference>
<dbReference type="Proteomes" id="UP000800235">
    <property type="component" value="Unassembled WGS sequence"/>
</dbReference>
<comment type="caution">
    <text evidence="2">The sequence shown here is derived from an EMBL/GenBank/DDBJ whole genome shotgun (WGS) entry which is preliminary data.</text>
</comment>
<evidence type="ECO:0000256" key="1">
    <source>
        <dbReference type="ARBA" id="ARBA00010568"/>
    </source>
</evidence>
<dbReference type="PANTHER" id="PTHR31977:SF1">
    <property type="entry name" value="UPF0696 PROTEIN C11ORF68"/>
    <property type="match status" value="1"/>
</dbReference>
<reference evidence="2" key="1">
    <citation type="journal article" date="2020" name="Stud. Mycol.">
        <title>101 Dothideomycetes genomes: a test case for predicting lifestyles and emergence of pathogens.</title>
        <authorList>
            <person name="Haridas S."/>
            <person name="Albert R."/>
            <person name="Binder M."/>
            <person name="Bloem J."/>
            <person name="Labutti K."/>
            <person name="Salamov A."/>
            <person name="Andreopoulos B."/>
            <person name="Baker S."/>
            <person name="Barry K."/>
            <person name="Bills G."/>
            <person name="Bluhm B."/>
            <person name="Cannon C."/>
            <person name="Castanera R."/>
            <person name="Culley D."/>
            <person name="Daum C."/>
            <person name="Ezra D."/>
            <person name="Gonzalez J."/>
            <person name="Henrissat B."/>
            <person name="Kuo A."/>
            <person name="Liang C."/>
            <person name="Lipzen A."/>
            <person name="Lutzoni F."/>
            <person name="Magnuson J."/>
            <person name="Mondo S."/>
            <person name="Nolan M."/>
            <person name="Ohm R."/>
            <person name="Pangilinan J."/>
            <person name="Park H.-J."/>
            <person name="Ramirez L."/>
            <person name="Alfaro M."/>
            <person name="Sun H."/>
            <person name="Tritt A."/>
            <person name="Yoshinaga Y."/>
            <person name="Zwiers L.-H."/>
            <person name="Turgeon B."/>
            <person name="Goodwin S."/>
            <person name="Spatafora J."/>
            <person name="Crous P."/>
            <person name="Grigoriev I."/>
        </authorList>
    </citation>
    <scope>NUCLEOTIDE SEQUENCE</scope>
    <source>
        <strain evidence="2">CBS 130266</strain>
    </source>
</reference>
<evidence type="ECO:0000313" key="2">
    <source>
        <dbReference type="EMBL" id="KAF2436233.1"/>
    </source>
</evidence>
<organism evidence="2 3">
    <name type="scientific">Tothia fuscella</name>
    <dbReference type="NCBI Taxonomy" id="1048955"/>
    <lineage>
        <taxon>Eukaryota</taxon>
        <taxon>Fungi</taxon>
        <taxon>Dikarya</taxon>
        <taxon>Ascomycota</taxon>
        <taxon>Pezizomycotina</taxon>
        <taxon>Dothideomycetes</taxon>
        <taxon>Pleosporomycetidae</taxon>
        <taxon>Venturiales</taxon>
        <taxon>Cylindrosympodiaceae</taxon>
        <taxon>Tothia</taxon>
    </lineage>
</organism>
<keyword evidence="3" id="KW-1185">Reference proteome</keyword>
<dbReference type="InterPro" id="IPR023398">
    <property type="entry name" value="TIF_eIF4e-like"/>
</dbReference>
<accession>A0A9P4P3T9</accession>
<dbReference type="SUPFAM" id="SSF55418">
    <property type="entry name" value="eIF4e-like"/>
    <property type="match status" value="1"/>
</dbReference>
<dbReference type="AlphaFoldDB" id="A0A9P4P3T9"/>
<protein>
    <submittedName>
        <fullName evidence="2">DUF1917-domain-containing protein</fullName>
    </submittedName>
</protein>
<sequence length="342" mass="38345">MGGSFDTTDLISDDSSFYGDQDTQREWEHNVDTLDIKLYWADHSKSINVIAAKAAAEINTTKTEHDTPKIDEKFEKKATPLLPKREPFNPMEGQESAKQLGESVDDFLRRLPVIGSAHIGHWLWVANPYAERDAVPESRDTRFLDGAARLMQEYLVLKKSLAASEPNLAAATITRRLKPDREKLKEEILESAKSNGLTSGKWMLFPSEANAPAIWRQVVTAITNNKLGTAAKIATEGETRLICCYTKDFSDVDDIRRVVQAMADIGLISRDSPRGIYYKCDVFTHLDIGSGNEYGIPASLYGSKEIWKTVSSPPDYSFKSPLKQKRLSEAFSKGKEPARKRR</sequence>
<dbReference type="EMBL" id="MU007011">
    <property type="protein sequence ID" value="KAF2436233.1"/>
    <property type="molecule type" value="Genomic_DNA"/>
</dbReference>
<evidence type="ECO:0000313" key="3">
    <source>
        <dbReference type="Proteomes" id="UP000800235"/>
    </source>
</evidence>
<dbReference type="InterPro" id="IPR015034">
    <property type="entry name" value="Bles03"/>
</dbReference>
<comment type="similarity">
    <text evidence="1">Belongs to the UPF0696 family.</text>
</comment>
<proteinExistence type="inferred from homology"/>
<dbReference type="OrthoDB" id="10067381at2759"/>
<dbReference type="Pfam" id="PF08939">
    <property type="entry name" value="Bles03"/>
    <property type="match status" value="1"/>
</dbReference>